<dbReference type="PROSITE" id="PS50222">
    <property type="entry name" value="EF_HAND_2"/>
    <property type="match status" value="3"/>
</dbReference>
<dbReference type="Gene3D" id="1.10.238.10">
    <property type="entry name" value="EF-hand"/>
    <property type="match status" value="2"/>
</dbReference>
<keyword evidence="6" id="KW-1185">Reference proteome</keyword>
<sequence length="199" mass="22233">MRRSSHRDSSPLTNREMKLNDQPATSVSFSEAELSAAFDFYDVRGQGRITANDLSNRLGAFYKNLPAKDIKMLLGEGPFTKDALRMLMSNNELGGYDPIKDAFKAYDPNGTGFMDPDVLRAIFKALGYGDVTDEDFAVLTETADVDRDGRISLEDFRRAHSAHLDVFAQLICFTFFFRQMMRSSGASEPSSPISRFQGV</sequence>
<feature type="region of interest" description="Disordered" evidence="3">
    <location>
        <begin position="1"/>
        <end position="24"/>
    </location>
</feature>
<evidence type="ECO:0000313" key="6">
    <source>
        <dbReference type="Proteomes" id="UP001515480"/>
    </source>
</evidence>
<dbReference type="GO" id="GO:0005509">
    <property type="term" value="F:calcium ion binding"/>
    <property type="evidence" value="ECO:0007669"/>
    <property type="project" value="InterPro"/>
</dbReference>
<dbReference type="InterPro" id="IPR011992">
    <property type="entry name" value="EF-hand-dom_pair"/>
</dbReference>
<comment type="caution">
    <text evidence="5">The sequence shown here is derived from an EMBL/GenBank/DDBJ whole genome shotgun (WGS) entry which is preliminary data.</text>
</comment>
<organism evidence="5 6">
    <name type="scientific">Prymnesium parvum</name>
    <name type="common">Toxic golden alga</name>
    <dbReference type="NCBI Taxonomy" id="97485"/>
    <lineage>
        <taxon>Eukaryota</taxon>
        <taxon>Haptista</taxon>
        <taxon>Haptophyta</taxon>
        <taxon>Prymnesiophyceae</taxon>
        <taxon>Prymnesiales</taxon>
        <taxon>Prymnesiaceae</taxon>
        <taxon>Prymnesium</taxon>
    </lineage>
</organism>
<dbReference type="EMBL" id="JBGBPQ010000005">
    <property type="protein sequence ID" value="KAL1523994.1"/>
    <property type="molecule type" value="Genomic_DNA"/>
</dbReference>
<dbReference type="SUPFAM" id="SSF47473">
    <property type="entry name" value="EF-hand"/>
    <property type="match status" value="1"/>
</dbReference>
<dbReference type="Proteomes" id="UP001515480">
    <property type="component" value="Unassembled WGS sequence"/>
</dbReference>
<dbReference type="SMART" id="SM00054">
    <property type="entry name" value="EFh"/>
    <property type="match status" value="3"/>
</dbReference>
<dbReference type="Pfam" id="PF13499">
    <property type="entry name" value="EF-hand_7"/>
    <property type="match status" value="1"/>
</dbReference>
<evidence type="ECO:0000256" key="1">
    <source>
        <dbReference type="ARBA" id="ARBA00022737"/>
    </source>
</evidence>
<reference evidence="5 6" key="1">
    <citation type="journal article" date="2024" name="Science">
        <title>Giant polyketide synthase enzymes in the biosynthesis of giant marine polyether toxins.</title>
        <authorList>
            <person name="Fallon T.R."/>
            <person name="Shende V.V."/>
            <person name="Wierzbicki I.H."/>
            <person name="Pendleton A.L."/>
            <person name="Watervoot N.F."/>
            <person name="Auber R.P."/>
            <person name="Gonzalez D.J."/>
            <person name="Wisecaver J.H."/>
            <person name="Moore B.S."/>
        </authorList>
    </citation>
    <scope>NUCLEOTIDE SEQUENCE [LARGE SCALE GENOMIC DNA]</scope>
    <source>
        <strain evidence="5 6">12B1</strain>
    </source>
</reference>
<dbReference type="CDD" id="cd00051">
    <property type="entry name" value="EFh"/>
    <property type="match status" value="1"/>
</dbReference>
<dbReference type="PROSITE" id="PS00018">
    <property type="entry name" value="EF_HAND_1"/>
    <property type="match status" value="1"/>
</dbReference>
<dbReference type="InterPro" id="IPR002048">
    <property type="entry name" value="EF_hand_dom"/>
</dbReference>
<gene>
    <name evidence="5" type="ORF">AB1Y20_018909</name>
</gene>
<keyword evidence="1" id="KW-0677">Repeat</keyword>
<feature type="domain" description="EF-hand" evidence="4">
    <location>
        <begin position="29"/>
        <end position="64"/>
    </location>
</feature>
<name>A0AB34JPH6_PRYPA</name>
<keyword evidence="2" id="KW-0106">Calcium</keyword>
<accession>A0AB34JPH6</accession>
<evidence type="ECO:0000259" key="4">
    <source>
        <dbReference type="PROSITE" id="PS50222"/>
    </source>
</evidence>
<dbReference type="AlphaFoldDB" id="A0AB34JPH6"/>
<dbReference type="InterPro" id="IPR050145">
    <property type="entry name" value="Centrin_CML-like"/>
</dbReference>
<feature type="domain" description="EF-hand" evidence="4">
    <location>
        <begin position="94"/>
        <end position="129"/>
    </location>
</feature>
<dbReference type="PANTHER" id="PTHR23050">
    <property type="entry name" value="CALCIUM BINDING PROTEIN"/>
    <property type="match status" value="1"/>
</dbReference>
<evidence type="ECO:0000256" key="3">
    <source>
        <dbReference type="SAM" id="MobiDB-lite"/>
    </source>
</evidence>
<protein>
    <recommendedName>
        <fullName evidence="4">EF-hand domain-containing protein</fullName>
    </recommendedName>
</protein>
<proteinExistence type="predicted"/>
<evidence type="ECO:0000313" key="5">
    <source>
        <dbReference type="EMBL" id="KAL1523994.1"/>
    </source>
</evidence>
<feature type="domain" description="EF-hand" evidence="4">
    <location>
        <begin position="131"/>
        <end position="166"/>
    </location>
</feature>
<evidence type="ECO:0000256" key="2">
    <source>
        <dbReference type="ARBA" id="ARBA00022837"/>
    </source>
</evidence>
<dbReference type="InterPro" id="IPR018247">
    <property type="entry name" value="EF_Hand_1_Ca_BS"/>
</dbReference>